<evidence type="ECO:0000313" key="2">
    <source>
        <dbReference type="EMBL" id="KAJ0188637.1"/>
    </source>
</evidence>
<gene>
    <name evidence="2" type="ORF">LSAT_V11C900464510</name>
</gene>
<comment type="caution">
    <text evidence="2">The sequence shown here is derived from an EMBL/GenBank/DDBJ whole genome shotgun (WGS) entry which is preliminary data.</text>
</comment>
<evidence type="ECO:0000313" key="3">
    <source>
        <dbReference type="Proteomes" id="UP000235145"/>
    </source>
</evidence>
<organism evidence="2 3">
    <name type="scientific">Lactuca sativa</name>
    <name type="common">Garden lettuce</name>
    <dbReference type="NCBI Taxonomy" id="4236"/>
    <lineage>
        <taxon>Eukaryota</taxon>
        <taxon>Viridiplantae</taxon>
        <taxon>Streptophyta</taxon>
        <taxon>Embryophyta</taxon>
        <taxon>Tracheophyta</taxon>
        <taxon>Spermatophyta</taxon>
        <taxon>Magnoliopsida</taxon>
        <taxon>eudicotyledons</taxon>
        <taxon>Gunneridae</taxon>
        <taxon>Pentapetalae</taxon>
        <taxon>asterids</taxon>
        <taxon>campanulids</taxon>
        <taxon>Asterales</taxon>
        <taxon>Asteraceae</taxon>
        <taxon>Cichorioideae</taxon>
        <taxon>Cichorieae</taxon>
        <taxon>Lactucinae</taxon>
        <taxon>Lactuca</taxon>
    </lineage>
</organism>
<accession>A0A9R1UKB6</accession>
<dbReference type="PANTHER" id="PTHR33544">
    <property type="entry name" value="DUF4005 DOMAIN-CONTAINING PROTEIN-RELATED"/>
    <property type="match status" value="1"/>
</dbReference>
<dbReference type="Proteomes" id="UP000235145">
    <property type="component" value="Unassembled WGS sequence"/>
</dbReference>
<dbReference type="OrthoDB" id="1924128at2759"/>
<keyword evidence="3" id="KW-1185">Reference proteome</keyword>
<evidence type="ECO:0000256" key="1">
    <source>
        <dbReference type="SAM" id="MobiDB-lite"/>
    </source>
</evidence>
<dbReference type="PANTHER" id="PTHR33544:SF5">
    <property type="entry name" value="DUF4005 DOMAIN-CONTAINING PROTEIN"/>
    <property type="match status" value="1"/>
</dbReference>
<sequence length="211" mass="23232">MARQQVEEGGGWPLGLQLQPLNLRSTTHADAVSFTTLLSGSPSSSSDSSSDLDTQSTGSFFHDRSITLGNIMGVSSIVEFSRRSLSRGRMISRTPSLGTKTKSNPKLKSWCFGFCLCQRERFDVIDVSTNNVVPLGHFLEVERRADQVHRQGQRSPLIYGADELTLAQPFGETSNSLFVDGRIVPPTKSSPWTSINTDESREGRGFRTPCF</sequence>
<dbReference type="Gramene" id="rna-gnl|WGS:NBSK|LSAT_9X23221_mrna">
    <property type="protein sequence ID" value="cds-PLY93053.1"/>
    <property type="gene ID" value="gene-LSAT_9X23221"/>
</dbReference>
<dbReference type="EMBL" id="NBSK02000009">
    <property type="protein sequence ID" value="KAJ0188637.1"/>
    <property type="molecule type" value="Genomic_DNA"/>
</dbReference>
<dbReference type="InterPro" id="IPR040344">
    <property type="entry name" value="At3g17950-like"/>
</dbReference>
<dbReference type="AlphaFoldDB" id="A0A9R1UKB6"/>
<reference evidence="2 3" key="1">
    <citation type="journal article" date="2017" name="Nat. Commun.">
        <title>Genome assembly with in vitro proximity ligation data and whole-genome triplication in lettuce.</title>
        <authorList>
            <person name="Reyes-Chin-Wo S."/>
            <person name="Wang Z."/>
            <person name="Yang X."/>
            <person name="Kozik A."/>
            <person name="Arikit S."/>
            <person name="Song C."/>
            <person name="Xia L."/>
            <person name="Froenicke L."/>
            <person name="Lavelle D.O."/>
            <person name="Truco M.J."/>
            <person name="Xia R."/>
            <person name="Zhu S."/>
            <person name="Xu C."/>
            <person name="Xu H."/>
            <person name="Xu X."/>
            <person name="Cox K."/>
            <person name="Korf I."/>
            <person name="Meyers B.C."/>
            <person name="Michelmore R.W."/>
        </authorList>
    </citation>
    <scope>NUCLEOTIDE SEQUENCE [LARGE SCALE GENOMIC DNA]</scope>
    <source>
        <strain evidence="3">cv. Salinas</strain>
        <tissue evidence="2">Seedlings</tissue>
    </source>
</reference>
<feature type="region of interest" description="Disordered" evidence="1">
    <location>
        <begin position="189"/>
        <end position="211"/>
    </location>
</feature>
<protein>
    <submittedName>
        <fullName evidence="2">Uncharacterized protein</fullName>
    </submittedName>
</protein>
<proteinExistence type="predicted"/>
<name>A0A9R1UKB6_LACSA</name>